<dbReference type="EMBL" id="MU155877">
    <property type="protein sequence ID" value="KAF9470695.1"/>
    <property type="molecule type" value="Genomic_DNA"/>
</dbReference>
<protein>
    <submittedName>
        <fullName evidence="2">Uncharacterized protein</fullName>
    </submittedName>
</protein>
<reference evidence="2" key="1">
    <citation type="submission" date="2020-11" db="EMBL/GenBank/DDBJ databases">
        <authorList>
            <consortium name="DOE Joint Genome Institute"/>
            <person name="Ahrendt S."/>
            <person name="Riley R."/>
            <person name="Andreopoulos W."/>
            <person name="Labutti K."/>
            <person name="Pangilinan J."/>
            <person name="Ruiz-Duenas F.J."/>
            <person name="Barrasa J.M."/>
            <person name="Sanchez-Garcia M."/>
            <person name="Camarero S."/>
            <person name="Miyauchi S."/>
            <person name="Serrano A."/>
            <person name="Linde D."/>
            <person name="Babiker R."/>
            <person name="Drula E."/>
            <person name="Ayuso-Fernandez I."/>
            <person name="Pacheco R."/>
            <person name="Padilla G."/>
            <person name="Ferreira P."/>
            <person name="Barriuso J."/>
            <person name="Kellner H."/>
            <person name="Castanera R."/>
            <person name="Alfaro M."/>
            <person name="Ramirez L."/>
            <person name="Pisabarro A.G."/>
            <person name="Kuo A."/>
            <person name="Tritt A."/>
            <person name="Lipzen A."/>
            <person name="He G."/>
            <person name="Yan M."/>
            <person name="Ng V."/>
            <person name="Cullen D."/>
            <person name="Martin F."/>
            <person name="Rosso M.-N."/>
            <person name="Henrissat B."/>
            <person name="Hibbett D."/>
            <person name="Martinez A.T."/>
            <person name="Grigoriev I.V."/>
        </authorList>
    </citation>
    <scope>NUCLEOTIDE SEQUENCE</scope>
    <source>
        <strain evidence="2">CIRM-BRFM 674</strain>
    </source>
</reference>
<keyword evidence="3" id="KW-1185">Reference proteome</keyword>
<evidence type="ECO:0000256" key="1">
    <source>
        <dbReference type="SAM" id="MobiDB-lite"/>
    </source>
</evidence>
<organism evidence="2 3">
    <name type="scientific">Pholiota conissans</name>
    <dbReference type="NCBI Taxonomy" id="109636"/>
    <lineage>
        <taxon>Eukaryota</taxon>
        <taxon>Fungi</taxon>
        <taxon>Dikarya</taxon>
        <taxon>Basidiomycota</taxon>
        <taxon>Agaricomycotina</taxon>
        <taxon>Agaricomycetes</taxon>
        <taxon>Agaricomycetidae</taxon>
        <taxon>Agaricales</taxon>
        <taxon>Agaricineae</taxon>
        <taxon>Strophariaceae</taxon>
        <taxon>Pholiota</taxon>
    </lineage>
</organism>
<evidence type="ECO:0000313" key="3">
    <source>
        <dbReference type="Proteomes" id="UP000807469"/>
    </source>
</evidence>
<name>A0A9P6CR04_9AGAR</name>
<dbReference type="OrthoDB" id="3266275at2759"/>
<feature type="compositionally biased region" description="Polar residues" evidence="1">
    <location>
        <begin position="1"/>
        <end position="16"/>
    </location>
</feature>
<accession>A0A9P6CR04</accession>
<dbReference type="AlphaFoldDB" id="A0A9P6CR04"/>
<evidence type="ECO:0000313" key="2">
    <source>
        <dbReference type="EMBL" id="KAF9470695.1"/>
    </source>
</evidence>
<proteinExistence type="predicted"/>
<feature type="region of interest" description="Disordered" evidence="1">
    <location>
        <begin position="1"/>
        <end position="34"/>
    </location>
</feature>
<dbReference type="Proteomes" id="UP000807469">
    <property type="component" value="Unassembled WGS sequence"/>
</dbReference>
<gene>
    <name evidence="2" type="ORF">BDN70DRAFT_939499</name>
</gene>
<comment type="caution">
    <text evidence="2">The sequence shown here is derived from an EMBL/GenBank/DDBJ whole genome shotgun (WGS) entry which is preliminary data.</text>
</comment>
<sequence>MARLLPSSTTEGTTAKASRPVGCPRKNTKKGKDKEKIKIDWDNELSTALINAITNDSNIKQGLYPSPGGFMVSLNSGGKKKPVLQWKLAIVLFKDHPEYSEAFAHTFNCPNGRTASQYCQYHV</sequence>